<evidence type="ECO:0000259" key="2">
    <source>
        <dbReference type="Pfam" id="PF07833"/>
    </source>
</evidence>
<dbReference type="RefSeq" id="WP_267150743.1">
    <property type="nucleotide sequence ID" value="NZ_JAPMLT010000002.1"/>
</dbReference>
<comment type="caution">
    <text evidence="3">The sequence shown here is derived from an EMBL/GenBank/DDBJ whole genome shotgun (WGS) entry which is preliminary data.</text>
</comment>
<evidence type="ECO:0000256" key="1">
    <source>
        <dbReference type="SAM" id="SignalP"/>
    </source>
</evidence>
<dbReference type="SUPFAM" id="SSF55383">
    <property type="entry name" value="Copper amine oxidase, domain N"/>
    <property type="match status" value="1"/>
</dbReference>
<keyword evidence="1" id="KW-0732">Signal</keyword>
<evidence type="ECO:0000313" key="3">
    <source>
        <dbReference type="EMBL" id="MCX7569503.1"/>
    </source>
</evidence>
<keyword evidence="4" id="KW-1185">Reference proteome</keyword>
<gene>
    <name evidence="3" type="ORF">OS242_05975</name>
</gene>
<dbReference type="Proteomes" id="UP001208017">
    <property type="component" value="Unassembled WGS sequence"/>
</dbReference>
<feature type="signal peptide" evidence="1">
    <location>
        <begin position="1"/>
        <end position="31"/>
    </location>
</feature>
<reference evidence="3 4" key="1">
    <citation type="submission" date="2022-11" db="EMBL/GenBank/DDBJ databases">
        <title>Study of microbial diversity in lake waters.</title>
        <authorList>
            <person name="Zhang J."/>
        </authorList>
    </citation>
    <scope>NUCLEOTIDE SEQUENCE [LARGE SCALE GENOMIC DNA]</scope>
    <source>
        <strain evidence="3 4">DT12</strain>
    </source>
</reference>
<organism evidence="3 4">
    <name type="scientific">Tumebacillus lacus</name>
    <dbReference type="NCBI Taxonomy" id="2995335"/>
    <lineage>
        <taxon>Bacteria</taxon>
        <taxon>Bacillati</taxon>
        <taxon>Bacillota</taxon>
        <taxon>Bacilli</taxon>
        <taxon>Bacillales</taxon>
        <taxon>Alicyclobacillaceae</taxon>
        <taxon>Tumebacillus</taxon>
    </lineage>
</organism>
<sequence>MRGFKRIVGRALTVALVASMIVSAQSESAWAGTPQRPDIYVDGQRLFFDVQPQLVQDRTLAPVRMILEGLGAEVTWEAATRTAVAKKDGVTLRMPIGERRVTKNGQPVMLDVPAKLIENRTMVPVRFIAEAFGDRVTWGGGQGRVDIQSGQASKMRIVGADSAVKDGSSVAVWQLLQQKSVISRLETSLGLTFQEPVWLFLAGNDAGYQAALKNYAEDPDAADTAQHADGLAVGSKIVLPLHRHLSVEDQVMTVAHELTHVLLNQNGGDEIPSWIHEGVAWDAGLDVRYAGQPALLRESIEGVMRQDVLKALQNRTYLDLIDSSASKLRALGTATYNVESQDYLAVRELVERSGEDALRRYLRQFGAGAATPFQGAFGMTSLDFKGQFRQGLEAELARVSRGTEITLRVSGAFQGRFSVLPAGSSTWQTFTLPAGDHTVRVYRDGRVEGVQLTGQLTETQPDPETIYLFLEPNAPMTEAGQLADGGGLAIADVFGSSSYQNAWLFTTDGKTLYPDTHRLFGVELVRIQTIL</sequence>
<dbReference type="EMBL" id="JAPMLT010000002">
    <property type="protein sequence ID" value="MCX7569503.1"/>
    <property type="molecule type" value="Genomic_DNA"/>
</dbReference>
<dbReference type="Pfam" id="PF07833">
    <property type="entry name" value="Cu_amine_oxidN1"/>
    <property type="match status" value="1"/>
</dbReference>
<protein>
    <submittedName>
        <fullName evidence="3">Stalk domain-containing protein</fullName>
    </submittedName>
</protein>
<feature type="chain" id="PRO_5046474974" evidence="1">
    <location>
        <begin position="32"/>
        <end position="531"/>
    </location>
</feature>
<accession>A0ABT3WXV0</accession>
<dbReference type="InterPro" id="IPR012854">
    <property type="entry name" value="Cu_amine_oxidase-like_N"/>
</dbReference>
<dbReference type="InterPro" id="IPR036582">
    <property type="entry name" value="Mao_N_sf"/>
</dbReference>
<evidence type="ECO:0000313" key="4">
    <source>
        <dbReference type="Proteomes" id="UP001208017"/>
    </source>
</evidence>
<proteinExistence type="predicted"/>
<name>A0ABT3WXV0_9BACL</name>
<feature type="domain" description="Copper amine oxidase-like N-terminal" evidence="2">
    <location>
        <begin position="40"/>
        <end position="146"/>
    </location>
</feature>
<dbReference type="Gene3D" id="3.30.457.10">
    <property type="entry name" value="Copper amine oxidase-like, N-terminal domain"/>
    <property type="match status" value="1"/>
</dbReference>